<keyword evidence="3" id="KW-0863">Zinc-finger</keyword>
<sequence length="162" mass="18786">MKSCNKYTPKMLSQFVDNALPSQITRTLEEHLTSCPACQQTVKKYQNITNQVVNGIQRHSNRMNDTEIEKNLLIKIRKENAKKKWNFSYLNGFIDFIKVKKIYLQMASFAAILLLSMAFLQDQRPAFHTPSAIVNSIDGEMASVMILETPDRRHTIIWYKES</sequence>
<protein>
    <submittedName>
        <fullName evidence="3">Putative zinc-finger</fullName>
    </submittedName>
</protein>
<proteinExistence type="predicted"/>
<feature type="transmembrane region" description="Helical" evidence="1">
    <location>
        <begin position="102"/>
        <end position="120"/>
    </location>
</feature>
<dbReference type="RefSeq" id="WP_084067280.1">
    <property type="nucleotide sequence ID" value="NZ_FWXY01000004.1"/>
</dbReference>
<dbReference type="OrthoDB" id="5421417at2"/>
<reference evidence="3 4" key="1">
    <citation type="submission" date="2017-04" db="EMBL/GenBank/DDBJ databases">
        <authorList>
            <person name="Afonso C.L."/>
            <person name="Miller P.J."/>
            <person name="Scott M.A."/>
            <person name="Spackman E."/>
            <person name="Goraichik I."/>
            <person name="Dimitrov K.M."/>
            <person name="Suarez D.L."/>
            <person name="Swayne D.E."/>
        </authorList>
    </citation>
    <scope>NUCLEOTIDE SEQUENCE [LARGE SCALE GENOMIC DNA]</scope>
    <source>
        <strain evidence="3 4">DSM 3385</strain>
    </source>
</reference>
<dbReference type="InterPro" id="IPR027383">
    <property type="entry name" value="Znf_put"/>
</dbReference>
<keyword evidence="1" id="KW-1133">Transmembrane helix</keyword>
<evidence type="ECO:0000259" key="2">
    <source>
        <dbReference type="Pfam" id="PF13490"/>
    </source>
</evidence>
<organism evidence="3 4">
    <name type="scientific">Desulfocicer vacuolatum DSM 3385</name>
    <dbReference type="NCBI Taxonomy" id="1121400"/>
    <lineage>
        <taxon>Bacteria</taxon>
        <taxon>Pseudomonadati</taxon>
        <taxon>Thermodesulfobacteriota</taxon>
        <taxon>Desulfobacteria</taxon>
        <taxon>Desulfobacterales</taxon>
        <taxon>Desulfobacteraceae</taxon>
        <taxon>Desulfocicer</taxon>
    </lineage>
</organism>
<dbReference type="EMBL" id="FWXY01000004">
    <property type="protein sequence ID" value="SMC54947.1"/>
    <property type="molecule type" value="Genomic_DNA"/>
</dbReference>
<evidence type="ECO:0000313" key="3">
    <source>
        <dbReference type="EMBL" id="SMC54947.1"/>
    </source>
</evidence>
<gene>
    <name evidence="3" type="ORF">SAMN02746065_10449</name>
</gene>
<accession>A0A1W2A2N5</accession>
<dbReference type="InterPro" id="IPR041916">
    <property type="entry name" value="Anti_sigma_zinc_sf"/>
</dbReference>
<keyword evidence="3" id="KW-0479">Metal-binding</keyword>
<evidence type="ECO:0000256" key="1">
    <source>
        <dbReference type="SAM" id="Phobius"/>
    </source>
</evidence>
<keyword evidence="1" id="KW-0472">Membrane</keyword>
<keyword evidence="3" id="KW-0862">Zinc</keyword>
<dbReference type="GO" id="GO:0008270">
    <property type="term" value="F:zinc ion binding"/>
    <property type="evidence" value="ECO:0007669"/>
    <property type="project" value="UniProtKB-KW"/>
</dbReference>
<dbReference type="Gene3D" id="1.10.10.1320">
    <property type="entry name" value="Anti-sigma factor, zinc-finger domain"/>
    <property type="match status" value="1"/>
</dbReference>
<dbReference type="AlphaFoldDB" id="A0A1W2A2N5"/>
<dbReference type="Proteomes" id="UP000192418">
    <property type="component" value="Unassembled WGS sequence"/>
</dbReference>
<dbReference type="Pfam" id="PF13490">
    <property type="entry name" value="zf-HC2"/>
    <property type="match status" value="1"/>
</dbReference>
<keyword evidence="1" id="KW-0812">Transmembrane</keyword>
<name>A0A1W2A2N5_9BACT</name>
<feature type="domain" description="Putative zinc-finger" evidence="2">
    <location>
        <begin position="11"/>
        <end position="39"/>
    </location>
</feature>
<keyword evidence="4" id="KW-1185">Reference proteome</keyword>
<dbReference type="STRING" id="1121400.SAMN02746065_10449"/>
<evidence type="ECO:0000313" key="4">
    <source>
        <dbReference type="Proteomes" id="UP000192418"/>
    </source>
</evidence>